<name>A0AAV1XDS9_LUPLU</name>
<accession>A0AAV1XDS9</accession>
<dbReference type="EMBL" id="CAXHTB010000014">
    <property type="protein sequence ID" value="CAL0319448.1"/>
    <property type="molecule type" value="Genomic_DNA"/>
</dbReference>
<protein>
    <submittedName>
        <fullName evidence="2">Uncharacterized protein</fullName>
    </submittedName>
</protein>
<dbReference type="PANTHER" id="PTHR34193">
    <property type="entry name" value="OS11G0199801 PROTEIN"/>
    <property type="match status" value="1"/>
</dbReference>
<dbReference type="AlphaFoldDB" id="A0AAV1XDS9"/>
<dbReference type="Proteomes" id="UP001497480">
    <property type="component" value="Unassembled WGS sequence"/>
</dbReference>
<feature type="compositionally biased region" description="Basic and acidic residues" evidence="1">
    <location>
        <begin position="129"/>
        <end position="144"/>
    </location>
</feature>
<sequence length="283" mass="32004">MLHHKTHQPTNSFHLSDETRHRTNTNYDVTWEATNSGLWPLKQPDVRTESKGVVVFVDDESGICSPPLWKTSPPMSPKDEIDNDYRSLSPKSRKQAIVKGQQELMDMVKNMPETHYELSLKDLVEHHQQRVDFREEKRVEEKKKSGGGGSGRRVIVLDKVGSVKRKNGVKVDHGGGFYLKMVFPFTLGSKDKKKKVMKNKESNSVNGSSKVSPKPSGSEKEWWKKSLSGIKESDSTVSSINGRSSSSNSSNNSRHEKSGGSCWYFIQRPKTQTKKLRDAYVKP</sequence>
<feature type="compositionally biased region" description="Low complexity" evidence="1">
    <location>
        <begin position="202"/>
        <end position="216"/>
    </location>
</feature>
<organism evidence="2 3">
    <name type="scientific">Lupinus luteus</name>
    <name type="common">European yellow lupine</name>
    <dbReference type="NCBI Taxonomy" id="3873"/>
    <lineage>
        <taxon>Eukaryota</taxon>
        <taxon>Viridiplantae</taxon>
        <taxon>Streptophyta</taxon>
        <taxon>Embryophyta</taxon>
        <taxon>Tracheophyta</taxon>
        <taxon>Spermatophyta</taxon>
        <taxon>Magnoliopsida</taxon>
        <taxon>eudicotyledons</taxon>
        <taxon>Gunneridae</taxon>
        <taxon>Pentapetalae</taxon>
        <taxon>rosids</taxon>
        <taxon>fabids</taxon>
        <taxon>Fabales</taxon>
        <taxon>Fabaceae</taxon>
        <taxon>Papilionoideae</taxon>
        <taxon>50 kb inversion clade</taxon>
        <taxon>genistoids sensu lato</taxon>
        <taxon>core genistoids</taxon>
        <taxon>Genisteae</taxon>
        <taxon>Lupinus</taxon>
    </lineage>
</organism>
<evidence type="ECO:0000313" key="3">
    <source>
        <dbReference type="Proteomes" id="UP001497480"/>
    </source>
</evidence>
<evidence type="ECO:0000313" key="2">
    <source>
        <dbReference type="EMBL" id="CAL0319448.1"/>
    </source>
</evidence>
<comment type="caution">
    <text evidence="2">The sequence shown here is derived from an EMBL/GenBank/DDBJ whole genome shotgun (WGS) entry which is preliminary data.</text>
</comment>
<evidence type="ECO:0000256" key="1">
    <source>
        <dbReference type="SAM" id="MobiDB-lite"/>
    </source>
</evidence>
<keyword evidence="3" id="KW-1185">Reference proteome</keyword>
<gene>
    <name evidence="2" type="ORF">LLUT_LOCUS20508</name>
</gene>
<feature type="region of interest" description="Disordered" evidence="1">
    <location>
        <begin position="191"/>
        <end position="264"/>
    </location>
</feature>
<feature type="compositionally biased region" description="Low complexity" evidence="1">
    <location>
        <begin position="235"/>
        <end position="252"/>
    </location>
</feature>
<proteinExistence type="predicted"/>
<feature type="region of interest" description="Disordered" evidence="1">
    <location>
        <begin position="129"/>
        <end position="153"/>
    </location>
</feature>
<reference evidence="2 3" key="1">
    <citation type="submission" date="2024-03" db="EMBL/GenBank/DDBJ databases">
        <authorList>
            <person name="Martinez-Hernandez J."/>
        </authorList>
    </citation>
    <scope>NUCLEOTIDE SEQUENCE [LARGE SCALE GENOMIC DNA]</scope>
</reference>
<dbReference type="PANTHER" id="PTHR34193:SF22">
    <property type="entry name" value="DUF3741 DOMAIN-CONTAINING PROTEIN"/>
    <property type="match status" value="1"/>
</dbReference>